<accession>A0A7C6EAY9</accession>
<organism evidence="4">
    <name type="scientific">Desulfurella acetivorans</name>
    <dbReference type="NCBI Taxonomy" id="33002"/>
    <lineage>
        <taxon>Bacteria</taxon>
        <taxon>Pseudomonadati</taxon>
        <taxon>Campylobacterota</taxon>
        <taxon>Desulfurellia</taxon>
        <taxon>Desulfurellales</taxon>
        <taxon>Desulfurellaceae</taxon>
        <taxon>Desulfurella</taxon>
    </lineage>
</organism>
<proteinExistence type="predicted"/>
<feature type="binding site" evidence="2">
    <location>
        <position position="151"/>
    </location>
    <ligand>
        <name>substrate</name>
    </ligand>
</feature>
<feature type="active site" description="Proton acceptor" evidence="1">
    <location>
        <position position="18"/>
    </location>
</feature>
<dbReference type="InterPro" id="IPR007235">
    <property type="entry name" value="Glyco_trans_28_C"/>
</dbReference>
<dbReference type="PANTHER" id="PTHR21015">
    <property type="entry name" value="UDP-N-ACETYLGLUCOSAMINE--N-ACETYLMURAMYL-(PENTAPEPTIDE) PYROPHOSPHORYL-UNDECAPRENOL N-ACETYLGLUCOSAMINE TRANSFERASE 1"/>
    <property type="match status" value="1"/>
</dbReference>
<feature type="binding site" evidence="2">
    <location>
        <position position="253"/>
    </location>
    <ligand>
        <name>substrate</name>
    </ligand>
</feature>
<dbReference type="InterPro" id="IPR020023">
    <property type="entry name" value="PseG"/>
</dbReference>
<name>A0A7C6EAY9_DESAE</name>
<evidence type="ECO:0000259" key="3">
    <source>
        <dbReference type="Pfam" id="PF04101"/>
    </source>
</evidence>
<evidence type="ECO:0000313" key="4">
    <source>
        <dbReference type="EMBL" id="HHS48475.1"/>
    </source>
</evidence>
<dbReference type="GO" id="GO:0016758">
    <property type="term" value="F:hexosyltransferase activity"/>
    <property type="evidence" value="ECO:0007669"/>
    <property type="project" value="InterPro"/>
</dbReference>
<dbReference type="SUPFAM" id="SSF53756">
    <property type="entry name" value="UDP-Glycosyltransferase/glycogen phosphorylase"/>
    <property type="match status" value="1"/>
</dbReference>
<dbReference type="PANTHER" id="PTHR21015:SF22">
    <property type="entry name" value="GLYCOSYLTRANSFERASE"/>
    <property type="match status" value="1"/>
</dbReference>
<sequence length="338" mass="38200">MKNILLRCNASRSIGFGHLVRCLALASEFQKKDCKIAFAVNKNDFAINLIQKENYTVYKKYTKNHKQWLSNVIKNFKADILVLDVRDDLDNVTLSEIKQKFNIKIVTIDDPTNKRLVCDFAFYPPIFQVKQLNWDGFGGKLYSGFEWVILRNQFLEYKDKPKKPNKKLKIFVGAGGSDPKCITPIIAKALNDLTVEFEAVIVIGALFSCKEKLKFVLKQTHYEYKLFENVDNMAEIMHSCDFAVCSFGTSAYELAALGVPAVYVCLSKDHSLSASMFEEKGFAINLGEYDKLNQSEITKAALTLAEMADLRYRMSKSAKASIDGFGALRIVGEVLGER</sequence>
<gene>
    <name evidence="4" type="primary">pseG</name>
    <name evidence="4" type="ORF">ENM99_01225</name>
</gene>
<evidence type="ECO:0000256" key="1">
    <source>
        <dbReference type="PIRSR" id="PIRSR620023-1"/>
    </source>
</evidence>
<dbReference type="Gene3D" id="3.40.50.2000">
    <property type="entry name" value="Glycogen Phosphorylase B"/>
    <property type="match status" value="1"/>
</dbReference>
<dbReference type="Gene3D" id="3.40.50.11190">
    <property type="match status" value="1"/>
</dbReference>
<dbReference type="AlphaFoldDB" id="A0A7C6EAY9"/>
<protein>
    <submittedName>
        <fullName evidence="4">UDP-2,4-diacetamido-2,4, 6-trideoxy-beta-L-altropyranose hydrolase</fullName>
        <ecNumber evidence="4">3.6.1.57</ecNumber>
    </submittedName>
</protein>
<dbReference type="NCBIfam" id="TIGR03590">
    <property type="entry name" value="PseG"/>
    <property type="match status" value="1"/>
</dbReference>
<keyword evidence="4" id="KW-0378">Hydrolase</keyword>
<dbReference type="GO" id="GO:0016787">
    <property type="term" value="F:hydrolase activity"/>
    <property type="evidence" value="ECO:0007669"/>
    <property type="project" value="UniProtKB-KW"/>
</dbReference>
<dbReference type="Proteomes" id="UP000886400">
    <property type="component" value="Unassembled WGS sequence"/>
</dbReference>
<feature type="binding site" evidence="2">
    <location>
        <begin position="16"/>
        <end position="17"/>
    </location>
    <ligand>
        <name>substrate</name>
    </ligand>
</feature>
<dbReference type="Pfam" id="PF04101">
    <property type="entry name" value="Glyco_tran_28_C"/>
    <property type="match status" value="1"/>
</dbReference>
<evidence type="ECO:0000256" key="2">
    <source>
        <dbReference type="PIRSR" id="PIRSR620023-2"/>
    </source>
</evidence>
<dbReference type="EMBL" id="DRZX01000056">
    <property type="protein sequence ID" value="HHS48475.1"/>
    <property type="molecule type" value="Genomic_DNA"/>
</dbReference>
<feature type="domain" description="Glycosyl transferase family 28 C-terminal" evidence="3">
    <location>
        <begin position="187"/>
        <end position="319"/>
    </location>
</feature>
<dbReference type="EC" id="3.6.1.57" evidence="4"/>
<reference evidence="4" key="1">
    <citation type="journal article" date="2020" name="mSystems">
        <title>Genome- and Community-Level Interaction Insights into Carbon Utilization and Element Cycling Functions of Hydrothermarchaeota in Hydrothermal Sediment.</title>
        <authorList>
            <person name="Zhou Z."/>
            <person name="Liu Y."/>
            <person name="Xu W."/>
            <person name="Pan J."/>
            <person name="Luo Z.H."/>
            <person name="Li M."/>
        </authorList>
    </citation>
    <scope>NUCLEOTIDE SEQUENCE [LARGE SCALE GENOMIC DNA]</scope>
    <source>
        <strain evidence="4">SpSt-1135</strain>
    </source>
</reference>
<comment type="caution">
    <text evidence="4">The sequence shown here is derived from an EMBL/GenBank/DDBJ whole genome shotgun (WGS) entry which is preliminary data.</text>
</comment>